<dbReference type="InterPro" id="IPR029903">
    <property type="entry name" value="RmlD-like-bd"/>
</dbReference>
<proteinExistence type="predicted"/>
<evidence type="ECO:0000313" key="2">
    <source>
        <dbReference type="EMBL" id="KKO05040.1"/>
    </source>
</evidence>
<evidence type="ECO:0000259" key="1">
    <source>
        <dbReference type="Pfam" id="PF04321"/>
    </source>
</evidence>
<dbReference type="AlphaFoldDB" id="A0A0F9VLU9"/>
<dbReference type="Pfam" id="PF04321">
    <property type="entry name" value="RmlD_sub_bind"/>
    <property type="match status" value="1"/>
</dbReference>
<protein>
    <recommendedName>
        <fullName evidence="1">RmlD-like substrate binding domain-containing protein</fullName>
    </recommendedName>
</protein>
<dbReference type="EMBL" id="LAZR01000020">
    <property type="protein sequence ID" value="KKO05040.1"/>
    <property type="molecule type" value="Genomic_DNA"/>
</dbReference>
<dbReference type="InterPro" id="IPR005913">
    <property type="entry name" value="dTDP_dehydrorham_reduct"/>
</dbReference>
<dbReference type="CDD" id="cd05254">
    <property type="entry name" value="dTDP_HR_like_SDR_e"/>
    <property type="match status" value="1"/>
</dbReference>
<sequence length="256" mass="29530">MKKVLVTGANGQLGQCLQKLAPIYKELDFIFKNSTELNITEILEIEKLFVNHRFDYCINCAAYTNVEQSEKTPEIAFKVNAEGVKNIALTCKKHQTVLIHISTDYVFDGEKNEPYTVDDIPNPINEYGKSKLMGEKYIQELMDHFSIIRTSWLYSEFGKNFYTTILNIAKVNHTLKISNTQVGYPTNAFNLAKFINQLVILDNLDSNLYHFTDKVEMTWFEFAKKIIKTENLTNKVIINNDKSTYLASRPENSRLD</sequence>
<dbReference type="Gene3D" id="3.40.50.720">
    <property type="entry name" value="NAD(P)-binding Rossmann-like Domain"/>
    <property type="match status" value="1"/>
</dbReference>
<dbReference type="PANTHER" id="PTHR10491">
    <property type="entry name" value="DTDP-4-DEHYDRORHAMNOSE REDUCTASE"/>
    <property type="match status" value="1"/>
</dbReference>
<dbReference type="NCBIfam" id="TIGR01214">
    <property type="entry name" value="rmlD"/>
    <property type="match status" value="1"/>
</dbReference>
<accession>A0A0F9VLU9</accession>
<dbReference type="SUPFAM" id="SSF51735">
    <property type="entry name" value="NAD(P)-binding Rossmann-fold domains"/>
    <property type="match status" value="1"/>
</dbReference>
<gene>
    <name evidence="2" type="ORF">LCGC14_0078600</name>
</gene>
<name>A0A0F9VLU9_9ZZZZ</name>
<feature type="domain" description="RmlD-like substrate binding" evidence="1">
    <location>
        <begin position="3"/>
        <end position="256"/>
    </location>
</feature>
<organism evidence="2">
    <name type="scientific">marine sediment metagenome</name>
    <dbReference type="NCBI Taxonomy" id="412755"/>
    <lineage>
        <taxon>unclassified sequences</taxon>
        <taxon>metagenomes</taxon>
        <taxon>ecological metagenomes</taxon>
    </lineage>
</organism>
<comment type="caution">
    <text evidence="2">The sequence shown here is derived from an EMBL/GenBank/DDBJ whole genome shotgun (WGS) entry which is preliminary data.</text>
</comment>
<dbReference type="InterPro" id="IPR036291">
    <property type="entry name" value="NAD(P)-bd_dom_sf"/>
</dbReference>
<dbReference type="Gene3D" id="3.90.25.10">
    <property type="entry name" value="UDP-galactose 4-epimerase, domain 1"/>
    <property type="match status" value="1"/>
</dbReference>
<dbReference type="PANTHER" id="PTHR10491:SF4">
    <property type="entry name" value="METHIONINE ADENOSYLTRANSFERASE 2 SUBUNIT BETA"/>
    <property type="match status" value="1"/>
</dbReference>
<reference evidence="2" key="1">
    <citation type="journal article" date="2015" name="Nature">
        <title>Complex archaea that bridge the gap between prokaryotes and eukaryotes.</title>
        <authorList>
            <person name="Spang A."/>
            <person name="Saw J.H."/>
            <person name="Jorgensen S.L."/>
            <person name="Zaremba-Niedzwiedzka K."/>
            <person name="Martijn J."/>
            <person name="Lind A.E."/>
            <person name="van Eijk R."/>
            <person name="Schleper C."/>
            <person name="Guy L."/>
            <person name="Ettema T.J."/>
        </authorList>
    </citation>
    <scope>NUCLEOTIDE SEQUENCE</scope>
</reference>